<gene>
    <name evidence="7" type="ORF">C8F04DRAFT_1074188</name>
</gene>
<comment type="similarity">
    <text evidence="2">Belongs to the DODA-type extradiol aromatic ring-opening dioxygenase family.</text>
</comment>
<dbReference type="PANTHER" id="PTHR30096">
    <property type="entry name" value="4,5-DOPA DIOXYGENASE EXTRADIOL-LIKE PROTEIN"/>
    <property type="match status" value="1"/>
</dbReference>
<evidence type="ECO:0000256" key="4">
    <source>
        <dbReference type="ARBA" id="ARBA00022833"/>
    </source>
</evidence>
<dbReference type="Pfam" id="PF02900">
    <property type="entry name" value="LigB"/>
    <property type="match status" value="1"/>
</dbReference>
<dbReference type="InterPro" id="IPR014436">
    <property type="entry name" value="Extradiol_dOase_DODA"/>
</dbReference>
<evidence type="ECO:0000256" key="1">
    <source>
        <dbReference type="ARBA" id="ARBA00001947"/>
    </source>
</evidence>
<evidence type="ECO:0000256" key="2">
    <source>
        <dbReference type="ARBA" id="ARBA00007581"/>
    </source>
</evidence>
<dbReference type="GO" id="GO:0008270">
    <property type="term" value="F:zinc ion binding"/>
    <property type="evidence" value="ECO:0007669"/>
    <property type="project" value="InterPro"/>
</dbReference>
<feature type="domain" description="Extradiol ring-cleavage dioxygenase class III enzyme subunit B" evidence="6">
    <location>
        <begin position="113"/>
        <end position="358"/>
    </location>
</feature>
<keyword evidence="5" id="KW-0560">Oxidoreductase</keyword>
<evidence type="ECO:0000313" key="8">
    <source>
        <dbReference type="Proteomes" id="UP001218188"/>
    </source>
</evidence>
<evidence type="ECO:0000256" key="5">
    <source>
        <dbReference type="ARBA" id="ARBA00023002"/>
    </source>
</evidence>
<dbReference type="Proteomes" id="UP001218188">
    <property type="component" value="Unassembled WGS sequence"/>
</dbReference>
<dbReference type="AlphaFoldDB" id="A0AAD6TG26"/>
<organism evidence="7 8">
    <name type="scientific">Mycena alexandri</name>
    <dbReference type="NCBI Taxonomy" id="1745969"/>
    <lineage>
        <taxon>Eukaryota</taxon>
        <taxon>Fungi</taxon>
        <taxon>Dikarya</taxon>
        <taxon>Basidiomycota</taxon>
        <taxon>Agaricomycotina</taxon>
        <taxon>Agaricomycetes</taxon>
        <taxon>Agaricomycetidae</taxon>
        <taxon>Agaricales</taxon>
        <taxon>Marasmiineae</taxon>
        <taxon>Mycenaceae</taxon>
        <taxon>Mycena</taxon>
    </lineage>
</organism>
<sequence>MRRPSKLSLLFILSIISAFYLAPSTLRVNILPLLSKLKFLRFSMSTSMTPRDRTDLKDLQTFWRKALDDLPATPEKIPAFFFGHGSPLLVSGAAASSRFGPDVWKWYGPEGPLATFLKDFGPALLKKYQPKGIVVFSAHWETDNERLVTDYGDENPLLMDYYNFSPDYYQLKFKSKGDSALSKRVVELYQEAGQKARLTPKSEARGDDGRGYPGPGLDHGVFIPFKIMFGEEYTEIPIVQVSIDSGLSPGAHWALGKAVAKLREEGILVLSGGLTFHNLRAMAAGPTPLATEFDDAILASVVVADESERKQAMINLTKHAGFRACHPREEHFMPIYVAAGAGEGGEPKVIADIAGCETVAFGL</sequence>
<evidence type="ECO:0000256" key="3">
    <source>
        <dbReference type="ARBA" id="ARBA00022723"/>
    </source>
</evidence>
<dbReference type="CDD" id="cd07363">
    <property type="entry name" value="45_DOPA_Dioxygenase"/>
    <property type="match status" value="1"/>
</dbReference>
<keyword evidence="8" id="KW-1185">Reference proteome</keyword>
<dbReference type="InterPro" id="IPR004183">
    <property type="entry name" value="Xdiol_dOase_suB"/>
</dbReference>
<dbReference type="SUPFAM" id="SSF53213">
    <property type="entry name" value="LigB-like"/>
    <property type="match status" value="1"/>
</dbReference>
<comment type="caution">
    <text evidence="7">The sequence shown here is derived from an EMBL/GenBank/DDBJ whole genome shotgun (WGS) entry which is preliminary data.</text>
</comment>
<comment type="cofactor">
    <cofactor evidence="1">
        <name>Zn(2+)</name>
        <dbReference type="ChEBI" id="CHEBI:29105"/>
    </cofactor>
</comment>
<dbReference type="GO" id="GO:0016702">
    <property type="term" value="F:oxidoreductase activity, acting on single donors with incorporation of molecular oxygen, incorporation of two atoms of oxygen"/>
    <property type="evidence" value="ECO:0007669"/>
    <property type="project" value="UniProtKB-ARBA"/>
</dbReference>
<accession>A0AAD6TG26</accession>
<keyword evidence="3" id="KW-0479">Metal-binding</keyword>
<protein>
    <submittedName>
        <fullName evidence="7">Extradiol ring-cleavage dioxygenase, class III enzyme, subunit B</fullName>
    </submittedName>
</protein>
<dbReference type="GO" id="GO:0008198">
    <property type="term" value="F:ferrous iron binding"/>
    <property type="evidence" value="ECO:0007669"/>
    <property type="project" value="InterPro"/>
</dbReference>
<dbReference type="Gene3D" id="3.40.830.10">
    <property type="entry name" value="LigB-like"/>
    <property type="match status" value="1"/>
</dbReference>
<evidence type="ECO:0000259" key="6">
    <source>
        <dbReference type="Pfam" id="PF02900"/>
    </source>
</evidence>
<dbReference type="PANTHER" id="PTHR30096:SF0">
    <property type="entry name" value="4,5-DOPA DIOXYGENASE EXTRADIOL-LIKE PROTEIN"/>
    <property type="match status" value="1"/>
</dbReference>
<name>A0AAD6TG26_9AGAR</name>
<keyword evidence="7" id="KW-0223">Dioxygenase</keyword>
<reference evidence="7" key="1">
    <citation type="submission" date="2023-03" db="EMBL/GenBank/DDBJ databases">
        <title>Massive genome expansion in bonnet fungi (Mycena s.s.) driven by repeated elements and novel gene families across ecological guilds.</title>
        <authorList>
            <consortium name="Lawrence Berkeley National Laboratory"/>
            <person name="Harder C.B."/>
            <person name="Miyauchi S."/>
            <person name="Viragh M."/>
            <person name="Kuo A."/>
            <person name="Thoen E."/>
            <person name="Andreopoulos B."/>
            <person name="Lu D."/>
            <person name="Skrede I."/>
            <person name="Drula E."/>
            <person name="Henrissat B."/>
            <person name="Morin E."/>
            <person name="Kohler A."/>
            <person name="Barry K."/>
            <person name="LaButti K."/>
            <person name="Morin E."/>
            <person name="Salamov A."/>
            <person name="Lipzen A."/>
            <person name="Mereny Z."/>
            <person name="Hegedus B."/>
            <person name="Baldrian P."/>
            <person name="Stursova M."/>
            <person name="Weitz H."/>
            <person name="Taylor A."/>
            <person name="Grigoriev I.V."/>
            <person name="Nagy L.G."/>
            <person name="Martin F."/>
            <person name="Kauserud H."/>
        </authorList>
    </citation>
    <scope>NUCLEOTIDE SEQUENCE</scope>
    <source>
        <strain evidence="7">CBHHK200</strain>
    </source>
</reference>
<dbReference type="EMBL" id="JARJCM010000010">
    <property type="protein sequence ID" value="KAJ7043242.1"/>
    <property type="molecule type" value="Genomic_DNA"/>
</dbReference>
<evidence type="ECO:0000313" key="7">
    <source>
        <dbReference type="EMBL" id="KAJ7043242.1"/>
    </source>
</evidence>
<proteinExistence type="inferred from homology"/>
<keyword evidence="4" id="KW-0862">Zinc</keyword>